<sequence>QQFWKYIESLPQDDYAVYYYSHHEKTTYKKLQKRHPDVISIEIVEKFFENPNVIDLYNLVQKQTDWPVGSYSLKALATYLGFKWRDETPSGALSIQWFNEYLESNDKDILKRILEYNEDDCKALMVLKDKLVELSNG</sequence>
<feature type="non-terminal residue" evidence="2">
    <location>
        <position position="1"/>
    </location>
</feature>
<protein>
    <recommendedName>
        <fullName evidence="1">YprB ribonuclease H-like domain-containing protein</fullName>
    </recommendedName>
</protein>
<proteinExistence type="predicted"/>
<name>X1C9Q0_9ZZZZ</name>
<evidence type="ECO:0000259" key="1">
    <source>
        <dbReference type="Pfam" id="PF13482"/>
    </source>
</evidence>
<dbReference type="EMBL" id="BART01019036">
    <property type="protein sequence ID" value="GAG81081.1"/>
    <property type="molecule type" value="Genomic_DNA"/>
</dbReference>
<dbReference type="InterPro" id="IPR036397">
    <property type="entry name" value="RNaseH_sf"/>
</dbReference>
<organism evidence="2">
    <name type="scientific">marine sediment metagenome</name>
    <dbReference type="NCBI Taxonomy" id="412755"/>
    <lineage>
        <taxon>unclassified sequences</taxon>
        <taxon>metagenomes</taxon>
        <taxon>ecological metagenomes</taxon>
    </lineage>
</organism>
<dbReference type="Gene3D" id="3.30.420.10">
    <property type="entry name" value="Ribonuclease H-like superfamily/Ribonuclease H"/>
    <property type="match status" value="1"/>
</dbReference>
<dbReference type="NCBIfam" id="TIGR03491">
    <property type="entry name" value="TM0106 family RecB-like putative nuclease"/>
    <property type="match status" value="1"/>
</dbReference>
<evidence type="ECO:0000313" key="2">
    <source>
        <dbReference type="EMBL" id="GAG81081.1"/>
    </source>
</evidence>
<reference evidence="2" key="1">
    <citation type="journal article" date="2014" name="Front. Microbiol.">
        <title>High frequency of phylogenetically diverse reductive dehalogenase-homologous genes in deep subseafloor sedimentary metagenomes.</title>
        <authorList>
            <person name="Kawai M."/>
            <person name="Futagami T."/>
            <person name="Toyoda A."/>
            <person name="Takaki Y."/>
            <person name="Nishi S."/>
            <person name="Hori S."/>
            <person name="Arai W."/>
            <person name="Tsubouchi T."/>
            <person name="Morono Y."/>
            <person name="Uchiyama I."/>
            <person name="Ito T."/>
            <person name="Fujiyama A."/>
            <person name="Inagaki F."/>
            <person name="Takami H."/>
        </authorList>
    </citation>
    <scope>NUCLEOTIDE SEQUENCE</scope>
    <source>
        <strain evidence="2">Expedition CK06-06</strain>
    </source>
</reference>
<dbReference type="Pfam" id="PF13482">
    <property type="entry name" value="RNase_H_2"/>
    <property type="match status" value="1"/>
</dbReference>
<comment type="caution">
    <text evidence="2">The sequence shown here is derived from an EMBL/GenBank/DDBJ whole genome shotgun (WGS) entry which is preliminary data.</text>
</comment>
<dbReference type="AlphaFoldDB" id="X1C9Q0"/>
<gene>
    <name evidence="2" type="ORF">S01H4_35742</name>
</gene>
<dbReference type="InterPro" id="IPR019993">
    <property type="entry name" value="RecB_nuclease_TM0106_put"/>
</dbReference>
<dbReference type="InterPro" id="IPR038720">
    <property type="entry name" value="YprB_RNase_H-like_dom"/>
</dbReference>
<dbReference type="InterPro" id="IPR012337">
    <property type="entry name" value="RNaseH-like_sf"/>
</dbReference>
<feature type="domain" description="YprB ribonuclease H-like" evidence="1">
    <location>
        <begin position="11"/>
        <end position="131"/>
    </location>
</feature>
<dbReference type="SUPFAM" id="SSF53098">
    <property type="entry name" value="Ribonuclease H-like"/>
    <property type="match status" value="1"/>
</dbReference>
<accession>X1C9Q0</accession>
<dbReference type="GO" id="GO:0003676">
    <property type="term" value="F:nucleic acid binding"/>
    <property type="evidence" value="ECO:0007669"/>
    <property type="project" value="InterPro"/>
</dbReference>